<dbReference type="InterPro" id="IPR014026">
    <property type="entry name" value="UDP-Glc/GDP-Man_DH_dimer"/>
</dbReference>
<feature type="region of interest" description="Disordered" evidence="3">
    <location>
        <begin position="1"/>
        <end position="29"/>
    </location>
</feature>
<feature type="compositionally biased region" description="Basic residues" evidence="3">
    <location>
        <begin position="670"/>
        <end position="679"/>
    </location>
</feature>
<evidence type="ECO:0000256" key="1">
    <source>
        <dbReference type="ARBA" id="ARBA00006601"/>
    </source>
</evidence>
<dbReference type="PANTHER" id="PTHR43491:SF2">
    <property type="entry name" value="UDP-N-ACETYL-D-MANNOSAMINE DEHYDROGENASE"/>
    <property type="match status" value="1"/>
</dbReference>
<feature type="domain" description="UDP-glucose/GDP-mannose dehydrogenase N-terminal" evidence="5">
    <location>
        <begin position="112"/>
        <end position="210"/>
    </location>
</feature>
<feature type="region of interest" description="Disordered" evidence="3">
    <location>
        <begin position="431"/>
        <end position="461"/>
    </location>
</feature>
<dbReference type="InterPro" id="IPR001732">
    <property type="entry name" value="UDP-Glc/GDP-Man_DH_N"/>
</dbReference>
<name>A0A2H4SPB9_CORMI</name>
<dbReference type="InterPro" id="IPR008927">
    <property type="entry name" value="6-PGluconate_DH-like_C_sf"/>
</dbReference>
<dbReference type="SUPFAM" id="SSF52413">
    <property type="entry name" value="UDP-glucose/GDP-mannose dehydrogenase C-terminal domain"/>
    <property type="match status" value="1"/>
</dbReference>
<dbReference type="PIRSF" id="PIRSF500136">
    <property type="entry name" value="UDP_ManNAc_DH"/>
    <property type="match status" value="1"/>
</dbReference>
<evidence type="ECO:0000259" key="5">
    <source>
        <dbReference type="Pfam" id="PF03721"/>
    </source>
</evidence>
<dbReference type="AlphaFoldDB" id="A0A2H4SPB9"/>
<feature type="coiled-coil region" evidence="2">
    <location>
        <begin position="527"/>
        <end position="581"/>
    </location>
</feature>
<dbReference type="Gene3D" id="3.40.50.720">
    <property type="entry name" value="NAD(P)-binding Rossmann-like Domain"/>
    <property type="match status" value="2"/>
</dbReference>
<dbReference type="OrthoDB" id="5059218at2759"/>
<dbReference type="PIRSF" id="PIRSF000124">
    <property type="entry name" value="UDPglc_GDPman_dh"/>
    <property type="match status" value="1"/>
</dbReference>
<dbReference type="SUPFAM" id="SSF48179">
    <property type="entry name" value="6-phosphogluconate dehydrogenase C-terminal domain-like"/>
    <property type="match status" value="1"/>
</dbReference>
<feature type="region of interest" description="Disordered" evidence="3">
    <location>
        <begin position="745"/>
        <end position="812"/>
    </location>
</feature>
<evidence type="ECO:0000313" key="7">
    <source>
        <dbReference type="Proteomes" id="UP000323067"/>
    </source>
</evidence>
<feature type="compositionally biased region" description="Basic and acidic residues" evidence="3">
    <location>
        <begin position="680"/>
        <end position="690"/>
    </location>
</feature>
<accession>A0A2H4SPB9</accession>
<protein>
    <submittedName>
        <fullName evidence="6">UDP-glucose dehydrogenase UDP-mannac</fullName>
    </submittedName>
</protein>
<dbReference type="GO" id="GO:0000271">
    <property type="term" value="P:polysaccharide biosynthetic process"/>
    <property type="evidence" value="ECO:0007669"/>
    <property type="project" value="InterPro"/>
</dbReference>
<feature type="compositionally biased region" description="Polar residues" evidence="3">
    <location>
        <begin position="756"/>
        <end position="765"/>
    </location>
</feature>
<feature type="region of interest" description="Disordered" evidence="3">
    <location>
        <begin position="666"/>
        <end position="728"/>
    </location>
</feature>
<dbReference type="Proteomes" id="UP000323067">
    <property type="component" value="Chromosome v"/>
</dbReference>
<feature type="coiled-coil region" evidence="2">
    <location>
        <begin position="473"/>
        <end position="500"/>
    </location>
</feature>
<dbReference type="InterPro" id="IPR017476">
    <property type="entry name" value="UDP-Glc/GDP-Man"/>
</dbReference>
<dbReference type="InterPro" id="IPR028359">
    <property type="entry name" value="UDP_ManNAc/GlcNAc_DH"/>
</dbReference>
<comment type="similarity">
    <text evidence="1">Belongs to the UDP-glucose/GDP-mannose dehydrogenase family.</text>
</comment>
<evidence type="ECO:0000256" key="2">
    <source>
        <dbReference type="SAM" id="Coils"/>
    </source>
</evidence>
<feature type="domain" description="UDP-glucose/GDP-mannose dehydrogenase dimerisation" evidence="4">
    <location>
        <begin position="238"/>
        <end position="309"/>
    </location>
</feature>
<evidence type="ECO:0000313" key="6">
    <source>
        <dbReference type="EMBL" id="ATY64954.1"/>
    </source>
</evidence>
<dbReference type="NCBIfam" id="TIGR03026">
    <property type="entry name" value="NDP-sugDHase"/>
    <property type="match status" value="1"/>
</dbReference>
<dbReference type="InterPro" id="IPR036291">
    <property type="entry name" value="NAD(P)-bd_dom_sf"/>
</dbReference>
<dbReference type="GO" id="GO:0016616">
    <property type="term" value="F:oxidoreductase activity, acting on the CH-OH group of donors, NAD or NADP as acceptor"/>
    <property type="evidence" value="ECO:0007669"/>
    <property type="project" value="InterPro"/>
</dbReference>
<evidence type="ECO:0000259" key="4">
    <source>
        <dbReference type="Pfam" id="PF00984"/>
    </source>
</evidence>
<evidence type="ECO:0000256" key="3">
    <source>
        <dbReference type="SAM" id="MobiDB-lite"/>
    </source>
</evidence>
<dbReference type="InterPro" id="IPR036220">
    <property type="entry name" value="UDP-Glc/GDP-Man_DH_C_sf"/>
</dbReference>
<reference evidence="6 7" key="1">
    <citation type="journal article" date="2017" name="BMC Genomics">
        <title>Chromosome level assembly and secondary metabolite potential of the parasitic fungus Cordyceps militaris.</title>
        <authorList>
            <person name="Kramer G.J."/>
            <person name="Nodwell J.R."/>
        </authorList>
    </citation>
    <scope>NUCLEOTIDE SEQUENCE [LARGE SCALE GENOMIC DNA]</scope>
    <source>
        <strain evidence="6 7">ATCC 34164</strain>
    </source>
</reference>
<sequence>MTPITIQSLSMTSHGGEDAVSEPAPMATYYDQTPPSEVVDPEEDVQHLPPIWPGQEPTVAVIGVGYVGEHLVHAFADRGRRVIGFDVSAARIATLQRSSTDTGAAVFTSKPSDLAPATHFLIAVPTLLLPDLQVDSSYLRQALAVVARHARRGSTVVIESSVAVGMTRALLGPLAAERGFFAGMSPERVDPGRSEPPARAIPKVVAGLDDVVPGSGDAIAALYEVAFDSVVRVSRPEVAEMMKLYENCQRMVCIAYANEMADACASHGIDPFEVCRAAATKPFGYLPFAPSLGVGGHCIPVNPFYLFSTDEFPLLQSATDRMRARPALQARRILDTVTRHTSHHRHHRPRVLVVGMGFKAGQGHLANSPGLALARSLVVSGQVEVAWADPLVTQESVPQIARLAEESWTAGFLKENFEYIVAAYVTMSHNQDEQSHPDAAQSSEMDEFQSHGPIQLITPPVTPVVDFSTPHGMASLELRLRRVERDNAALRAQRRRWSQRHAAVPEAEFRAVQSQVADLDSATSSRVAVIESRVQQLERENAMLRLRSSPRHAAPTTTLRIRALRRQVASLESELAAQTRHAEWLLSGQDALVAGMHEHMAGMASELSSPGLQLPTYSPGRRIALEYMLSRSHRWMADMQHLVQQAQDSRVSAHQAAARANAVLFAAQQHPRRAGGHPRGRSESRDRSDARAASVRSRRVMCTERNSSGAAAGPSEPPPTADQAPMDPNRAFYVWPETDAEWAQVQEHRQAAEAGPSTQDQQQHPFCSICSLPRTEQPADDAMSDIYGDSRSSSSTDVQPATPTGEPGSTSW</sequence>
<dbReference type="VEuPathDB" id="FungiDB:A9K55_005327"/>
<keyword evidence="2" id="KW-0175">Coiled coil</keyword>
<dbReference type="GO" id="GO:0051287">
    <property type="term" value="F:NAD binding"/>
    <property type="evidence" value="ECO:0007669"/>
    <property type="project" value="InterPro"/>
</dbReference>
<dbReference type="GO" id="GO:0016628">
    <property type="term" value="F:oxidoreductase activity, acting on the CH-CH group of donors, NAD or NADP as acceptor"/>
    <property type="evidence" value="ECO:0007669"/>
    <property type="project" value="InterPro"/>
</dbReference>
<feature type="compositionally biased region" description="Polar residues" evidence="3">
    <location>
        <begin position="796"/>
        <end position="812"/>
    </location>
</feature>
<proteinExistence type="inferred from homology"/>
<feature type="compositionally biased region" description="Polar residues" evidence="3">
    <location>
        <begin position="1"/>
        <end position="13"/>
    </location>
</feature>
<dbReference type="SUPFAM" id="SSF51735">
    <property type="entry name" value="NAD(P)-binding Rossmann-fold domains"/>
    <property type="match status" value="1"/>
</dbReference>
<organism evidence="6 7">
    <name type="scientific">Cordyceps militaris</name>
    <name type="common">Caterpillar fungus</name>
    <name type="synonym">Clavaria militaris</name>
    <dbReference type="NCBI Taxonomy" id="73501"/>
    <lineage>
        <taxon>Eukaryota</taxon>
        <taxon>Fungi</taxon>
        <taxon>Dikarya</taxon>
        <taxon>Ascomycota</taxon>
        <taxon>Pezizomycotina</taxon>
        <taxon>Sordariomycetes</taxon>
        <taxon>Hypocreomycetidae</taxon>
        <taxon>Hypocreales</taxon>
        <taxon>Cordycipitaceae</taxon>
        <taxon>Cordyceps</taxon>
    </lineage>
</organism>
<dbReference type="PANTHER" id="PTHR43491">
    <property type="entry name" value="UDP-N-ACETYL-D-MANNOSAMINE DEHYDROGENASE"/>
    <property type="match status" value="1"/>
</dbReference>
<dbReference type="Pfam" id="PF00984">
    <property type="entry name" value="UDPG_MGDP_dh"/>
    <property type="match status" value="1"/>
</dbReference>
<dbReference type="EMBL" id="CP023325">
    <property type="protein sequence ID" value="ATY64954.1"/>
    <property type="molecule type" value="Genomic_DNA"/>
</dbReference>
<dbReference type="Pfam" id="PF03721">
    <property type="entry name" value="UDPG_MGDP_dh_N"/>
    <property type="match status" value="1"/>
</dbReference>
<gene>
    <name evidence="6" type="ORF">A9K55_005327</name>
</gene>
<dbReference type="VEuPathDB" id="FungiDB:CCM_08094"/>